<dbReference type="PANTHER" id="PTHR10241">
    <property type="entry name" value="LETHAL 2 GIANT LARVAE PROTEIN"/>
    <property type="match status" value="1"/>
</dbReference>
<feature type="repeat" description="WD" evidence="3">
    <location>
        <begin position="242"/>
        <end position="271"/>
    </location>
</feature>
<dbReference type="Proteomes" id="UP000799750">
    <property type="component" value="Unassembled WGS sequence"/>
</dbReference>
<dbReference type="GO" id="GO:0045159">
    <property type="term" value="F:myosin II binding"/>
    <property type="evidence" value="ECO:0007669"/>
    <property type="project" value="TreeGrafter"/>
</dbReference>
<keyword evidence="3" id="KW-0853">WD repeat</keyword>
<name>A0A6A6RBQ2_9PEZI</name>
<dbReference type="EMBL" id="MU004182">
    <property type="protein sequence ID" value="KAF2501894.1"/>
    <property type="molecule type" value="Genomic_DNA"/>
</dbReference>
<evidence type="ECO:0000313" key="7">
    <source>
        <dbReference type="Proteomes" id="UP000799750"/>
    </source>
</evidence>
<dbReference type="PROSITE" id="PS50082">
    <property type="entry name" value="WD_REPEATS_2"/>
    <property type="match status" value="1"/>
</dbReference>
<dbReference type="GO" id="GO:0005096">
    <property type="term" value="F:GTPase activator activity"/>
    <property type="evidence" value="ECO:0007669"/>
    <property type="project" value="TreeGrafter"/>
</dbReference>
<dbReference type="CDD" id="cd15873">
    <property type="entry name" value="R-SNARE_STXBP5_6"/>
    <property type="match status" value="1"/>
</dbReference>
<dbReference type="OrthoDB" id="19944at2759"/>
<dbReference type="GO" id="GO:0006887">
    <property type="term" value="P:exocytosis"/>
    <property type="evidence" value="ECO:0007669"/>
    <property type="project" value="UniProtKB-KW"/>
</dbReference>
<dbReference type="InterPro" id="IPR013905">
    <property type="entry name" value="Lgl_C_dom"/>
</dbReference>
<evidence type="ECO:0000259" key="5">
    <source>
        <dbReference type="Pfam" id="PF08596"/>
    </source>
</evidence>
<feature type="compositionally biased region" description="Low complexity" evidence="4">
    <location>
        <begin position="926"/>
        <end position="936"/>
    </location>
</feature>
<evidence type="ECO:0000313" key="6">
    <source>
        <dbReference type="EMBL" id="KAF2501894.1"/>
    </source>
</evidence>
<dbReference type="GO" id="GO:0005737">
    <property type="term" value="C:cytoplasm"/>
    <property type="evidence" value="ECO:0007669"/>
    <property type="project" value="TreeGrafter"/>
</dbReference>
<dbReference type="GO" id="GO:0005886">
    <property type="term" value="C:plasma membrane"/>
    <property type="evidence" value="ECO:0007669"/>
    <property type="project" value="TreeGrafter"/>
</dbReference>
<comment type="similarity">
    <text evidence="1">Belongs to the WD repeat L(2)GL family.</text>
</comment>
<dbReference type="SUPFAM" id="SSF50978">
    <property type="entry name" value="WD40 repeat-like"/>
    <property type="match status" value="1"/>
</dbReference>
<evidence type="ECO:0000256" key="2">
    <source>
        <dbReference type="ARBA" id="ARBA00022483"/>
    </source>
</evidence>
<feature type="region of interest" description="Disordered" evidence="4">
    <location>
        <begin position="911"/>
        <end position="936"/>
    </location>
</feature>
<protein>
    <recommendedName>
        <fullName evidence="5">Lethal giant larvae (Lgl)-like C-terminal domain-containing protein</fullName>
    </recommendedName>
</protein>
<dbReference type="InterPro" id="IPR036322">
    <property type="entry name" value="WD40_repeat_dom_sf"/>
</dbReference>
<dbReference type="PANTHER" id="PTHR10241:SF25">
    <property type="entry name" value="TOMOSYN, ISOFORM C"/>
    <property type="match status" value="1"/>
</dbReference>
<evidence type="ECO:0000256" key="4">
    <source>
        <dbReference type="SAM" id="MobiDB-lite"/>
    </source>
</evidence>
<dbReference type="GO" id="GO:0006893">
    <property type="term" value="P:Golgi to plasma membrane transport"/>
    <property type="evidence" value="ECO:0007669"/>
    <property type="project" value="TreeGrafter"/>
</dbReference>
<dbReference type="InterPro" id="IPR015943">
    <property type="entry name" value="WD40/YVTN_repeat-like_dom_sf"/>
</dbReference>
<reference evidence="6" key="1">
    <citation type="journal article" date="2020" name="Stud. Mycol.">
        <title>101 Dothideomycetes genomes: a test case for predicting lifestyles and emergence of pathogens.</title>
        <authorList>
            <person name="Haridas S."/>
            <person name="Albert R."/>
            <person name="Binder M."/>
            <person name="Bloem J."/>
            <person name="Labutti K."/>
            <person name="Salamov A."/>
            <person name="Andreopoulos B."/>
            <person name="Baker S."/>
            <person name="Barry K."/>
            <person name="Bills G."/>
            <person name="Bluhm B."/>
            <person name="Cannon C."/>
            <person name="Castanera R."/>
            <person name="Culley D."/>
            <person name="Daum C."/>
            <person name="Ezra D."/>
            <person name="Gonzalez J."/>
            <person name="Henrissat B."/>
            <person name="Kuo A."/>
            <person name="Liang C."/>
            <person name="Lipzen A."/>
            <person name="Lutzoni F."/>
            <person name="Magnuson J."/>
            <person name="Mondo S."/>
            <person name="Nolan M."/>
            <person name="Ohm R."/>
            <person name="Pangilinan J."/>
            <person name="Park H.-J."/>
            <person name="Ramirez L."/>
            <person name="Alfaro M."/>
            <person name="Sun H."/>
            <person name="Tritt A."/>
            <person name="Yoshinaga Y."/>
            <person name="Zwiers L.-H."/>
            <person name="Turgeon B."/>
            <person name="Goodwin S."/>
            <person name="Spatafora J."/>
            <person name="Crous P."/>
            <person name="Grigoriev I."/>
        </authorList>
    </citation>
    <scope>NUCLEOTIDE SEQUENCE</scope>
    <source>
        <strain evidence="6">CBS 269.34</strain>
    </source>
</reference>
<feature type="domain" description="Lethal giant larvae (Lgl)-like C-terminal" evidence="5">
    <location>
        <begin position="518"/>
        <end position="906"/>
    </location>
</feature>
<gene>
    <name evidence="6" type="ORF">BU16DRAFT_600078</name>
</gene>
<organism evidence="6 7">
    <name type="scientific">Lophium mytilinum</name>
    <dbReference type="NCBI Taxonomy" id="390894"/>
    <lineage>
        <taxon>Eukaryota</taxon>
        <taxon>Fungi</taxon>
        <taxon>Dikarya</taxon>
        <taxon>Ascomycota</taxon>
        <taxon>Pezizomycotina</taxon>
        <taxon>Dothideomycetes</taxon>
        <taxon>Pleosporomycetidae</taxon>
        <taxon>Mytilinidiales</taxon>
        <taxon>Mytilinidiaceae</taxon>
        <taxon>Lophium</taxon>
    </lineage>
</organism>
<keyword evidence="2" id="KW-0268">Exocytosis</keyword>
<evidence type="ECO:0000256" key="1">
    <source>
        <dbReference type="ARBA" id="ARBA00008070"/>
    </source>
</evidence>
<keyword evidence="7" id="KW-1185">Reference proteome</keyword>
<dbReference type="Pfam" id="PF00400">
    <property type="entry name" value="WD40"/>
    <property type="match status" value="1"/>
</dbReference>
<dbReference type="Pfam" id="PF08596">
    <property type="entry name" value="Lgl_C"/>
    <property type="match status" value="1"/>
</dbReference>
<accession>A0A6A6RBQ2</accession>
<dbReference type="FunFam" id="2.130.10.10:FF:000848">
    <property type="entry name" value="SNARE-dependent exocytosis protein (Sro7), putative"/>
    <property type="match status" value="1"/>
</dbReference>
<sequence>MAHLLRGKQAGIQNDLSAGLGPDLFILDDIKRFGINSQISQIAYDPVQSLLAVGTNETQFGGGQIYVFGQQRVDVVLPLPRRASVRILQFCGDKILCLDAKNDLSIFSLGTKQLIASYSPPAKISAVHSDPTLDYVLLGTQTGDILAYDLDRENLAPFRIPNFWREQNPRARPSSVVTISFHPRDIGTLLIGYTDGAVVYSFKQNKVLKSFQYELPRGAPGGDSDPSSINMARKPALTQAIWHPTGSFVLTGHEDSSLVFWDPKDGRVVMARTLSDTNVDKPGGGSTTHGVSPGTFAFKAPLFRIAWCANQDPDDTAILIAGGAPTTLPTKGLTLLELGRTPVYATSSWQVLSDHFESPKRQRILPTPANAEVVDFCLIPRSSPHFAGAHDPIAVLALLSSGEVITLSFPSGLPISPTNQLHPSMTFVHPFITHANLAPIERTRWLGMTERRAHGPPILKGGAEANHPLKRFESRNIVQTAHADGTIRLWDAGHGDEIENEALLQANVNLAVGRYDAVDVALVSLSGATGELAVGLKTGEVVMFRWGHNKNAGREPPPPTANTPKKLTNITERQDPALTEGLLPFTLLDEQNGPVSALKMSDVGFVAAGFEGGSLSVIDLRGPAVIYSANVQDFVKSDKRGSFRRSSGQVAAKVQWPTTLEFSVMTLDGDDYSSILLHVGTNLGQIATFKLLPDSSGRYSVQFAGSSSLDDRVIRIAPITAETGRPAQASQGAVSNLRNGIKVNGVLLAVTQSGVRLFKPAAQKGAHKTFDSVLCDAAAVVRYEEMGYALLGLFGDGYARAYSIPALKEIGSVKLSDTMDIRRFSEAIITSTGDILGWKGPAEMALVNVFGTGLNLNRSKDILFNPDNIIPPRPTISNLQWISGTQYITPTDMDLLIGGPDRPPSKRMLMQARADEQQRRVDARGAGHASSSAAGGSDEAWGAYLQRQLNERTEKLGLAGDSMDKLESNSAGWADDVGKFVQKQKRNMVLGGTFLTNRCSSCLESSMLIAYSGERKIRVLGLVCRPSWH</sequence>
<dbReference type="AlphaFoldDB" id="A0A6A6RBQ2"/>
<dbReference type="SMART" id="SM00320">
    <property type="entry name" value="WD40"/>
    <property type="match status" value="5"/>
</dbReference>
<evidence type="ECO:0000256" key="3">
    <source>
        <dbReference type="PROSITE-ProRule" id="PRU00221"/>
    </source>
</evidence>
<dbReference type="GO" id="GO:0019905">
    <property type="term" value="F:syntaxin binding"/>
    <property type="evidence" value="ECO:0007669"/>
    <property type="project" value="TreeGrafter"/>
</dbReference>
<proteinExistence type="inferred from homology"/>
<dbReference type="Gene3D" id="2.130.10.10">
    <property type="entry name" value="YVTN repeat-like/Quinoprotein amine dehydrogenase"/>
    <property type="match status" value="1"/>
</dbReference>
<dbReference type="InterPro" id="IPR001680">
    <property type="entry name" value="WD40_rpt"/>
</dbReference>
<feature type="compositionally biased region" description="Basic and acidic residues" evidence="4">
    <location>
        <begin position="913"/>
        <end position="925"/>
    </location>
</feature>